<keyword evidence="2" id="KW-0132">Cell division</keyword>
<protein>
    <recommendedName>
        <fullName evidence="7">Cyclin-like domain-containing protein</fullName>
    </recommendedName>
</protein>
<organism evidence="8 9">
    <name type="scientific">Saponaria officinalis</name>
    <name type="common">Common soapwort</name>
    <name type="synonym">Lychnis saponaria</name>
    <dbReference type="NCBI Taxonomy" id="3572"/>
    <lineage>
        <taxon>Eukaryota</taxon>
        <taxon>Viridiplantae</taxon>
        <taxon>Streptophyta</taxon>
        <taxon>Embryophyta</taxon>
        <taxon>Tracheophyta</taxon>
        <taxon>Spermatophyta</taxon>
        <taxon>Magnoliopsida</taxon>
        <taxon>eudicotyledons</taxon>
        <taxon>Gunneridae</taxon>
        <taxon>Pentapetalae</taxon>
        <taxon>Caryophyllales</taxon>
        <taxon>Caryophyllaceae</taxon>
        <taxon>Caryophylleae</taxon>
        <taxon>Saponaria</taxon>
    </lineage>
</organism>
<keyword evidence="4" id="KW-0131">Cell cycle</keyword>
<proteinExistence type="inferred from homology"/>
<reference evidence="8" key="1">
    <citation type="submission" date="2024-03" db="EMBL/GenBank/DDBJ databases">
        <title>WGS assembly of Saponaria officinalis var. Norfolk2.</title>
        <authorList>
            <person name="Jenkins J."/>
            <person name="Shu S."/>
            <person name="Grimwood J."/>
            <person name="Barry K."/>
            <person name="Goodstein D."/>
            <person name="Schmutz J."/>
            <person name="Leebens-Mack J."/>
            <person name="Osbourn A."/>
        </authorList>
    </citation>
    <scope>NUCLEOTIDE SEQUENCE [LARGE SCALE GENOMIC DNA]</scope>
    <source>
        <strain evidence="8">JIC</strain>
    </source>
</reference>
<dbReference type="Proteomes" id="UP001443914">
    <property type="component" value="Unassembled WGS sequence"/>
</dbReference>
<name>A0AAW1H3T6_SAPOF</name>
<dbReference type="SUPFAM" id="SSF47954">
    <property type="entry name" value="Cyclin-like"/>
    <property type="match status" value="1"/>
</dbReference>
<dbReference type="FunFam" id="1.10.472.10:FF:000040">
    <property type="entry name" value="D6-type cyclin"/>
    <property type="match status" value="1"/>
</dbReference>
<dbReference type="CDD" id="cd20543">
    <property type="entry name" value="CYCLIN_AtCycD-like_rpt1"/>
    <property type="match status" value="1"/>
</dbReference>
<dbReference type="PROSITE" id="PS00292">
    <property type="entry name" value="CYCLINS"/>
    <property type="match status" value="1"/>
</dbReference>
<evidence type="ECO:0000259" key="7">
    <source>
        <dbReference type="SMART" id="SM00385"/>
    </source>
</evidence>
<accession>A0AAW1H3T6</accession>
<dbReference type="InterPro" id="IPR013763">
    <property type="entry name" value="Cyclin-like_dom"/>
</dbReference>
<keyword evidence="3 5" id="KW-0195">Cyclin</keyword>
<gene>
    <name evidence="8" type="ORF">RND81_13G217700</name>
</gene>
<dbReference type="EMBL" id="JBDFQZ010000013">
    <property type="protein sequence ID" value="KAK9670682.1"/>
    <property type="molecule type" value="Genomic_DNA"/>
</dbReference>
<sequence length="348" mass="39025">MDESIDPSDTLLCDENSKDLFFDEIDDDQRRSEPLIQLPDQNDDDFVSLLERESDYLPNHDYLDRLRCGDLDLSVRTEAFDWIFKAHSYYSFGPLSLCLAVNYLDRFYSARQLPRDKAWTVQLLAVACLSIAAKIEETSVPQSIELQVGDPKYVFEGKTIQRMELLVLDTLNWKMNAITPCSLLHYSLNKLSNPNKITDKFLFSTTKVVNRSMQIILDTIKGIEYLEYRPSEIAAAAALSVSAEIQAVDIKNATSSFIHLVQGRVLKCLEMIKKMSQNSRSGLGSGGVPQSPIGVLDARCFSFKTHESSSSLLGSCSNSSTMTTTTMTTTTTRETKRMKLDPTSTSDS</sequence>
<dbReference type="Pfam" id="PF00134">
    <property type="entry name" value="Cyclin_N"/>
    <property type="match status" value="1"/>
</dbReference>
<dbReference type="InterPro" id="IPR048258">
    <property type="entry name" value="Cyclins_cyclin-box"/>
</dbReference>
<evidence type="ECO:0000256" key="2">
    <source>
        <dbReference type="ARBA" id="ARBA00022618"/>
    </source>
</evidence>
<dbReference type="CDD" id="cd20544">
    <property type="entry name" value="CYCLIN_AtCycD-like_rpt2"/>
    <property type="match status" value="1"/>
</dbReference>
<evidence type="ECO:0000256" key="3">
    <source>
        <dbReference type="ARBA" id="ARBA00023127"/>
    </source>
</evidence>
<evidence type="ECO:0000256" key="6">
    <source>
        <dbReference type="SAM" id="MobiDB-lite"/>
    </source>
</evidence>
<dbReference type="GO" id="GO:0051301">
    <property type="term" value="P:cell division"/>
    <property type="evidence" value="ECO:0007669"/>
    <property type="project" value="UniProtKB-KW"/>
</dbReference>
<evidence type="ECO:0000256" key="1">
    <source>
        <dbReference type="ARBA" id="ARBA00009065"/>
    </source>
</evidence>
<feature type="compositionally biased region" description="Low complexity" evidence="6">
    <location>
        <begin position="314"/>
        <end position="332"/>
    </location>
</feature>
<dbReference type="Gene3D" id="1.10.472.10">
    <property type="entry name" value="Cyclin-like"/>
    <property type="match status" value="2"/>
</dbReference>
<dbReference type="Pfam" id="PF02984">
    <property type="entry name" value="Cyclin_C"/>
    <property type="match status" value="1"/>
</dbReference>
<evidence type="ECO:0000256" key="4">
    <source>
        <dbReference type="ARBA" id="ARBA00023306"/>
    </source>
</evidence>
<evidence type="ECO:0000256" key="5">
    <source>
        <dbReference type="RuleBase" id="RU000383"/>
    </source>
</evidence>
<feature type="domain" description="Cyclin-like" evidence="7">
    <location>
        <begin position="81"/>
        <end position="169"/>
    </location>
</feature>
<comment type="caution">
    <text evidence="8">The sequence shown here is derived from an EMBL/GenBank/DDBJ whole genome shotgun (WGS) entry which is preliminary data.</text>
</comment>
<keyword evidence="9" id="KW-1185">Reference proteome</keyword>
<dbReference type="AlphaFoldDB" id="A0AAW1H3T6"/>
<evidence type="ECO:0000313" key="9">
    <source>
        <dbReference type="Proteomes" id="UP001443914"/>
    </source>
</evidence>
<evidence type="ECO:0000313" key="8">
    <source>
        <dbReference type="EMBL" id="KAK9670682.1"/>
    </source>
</evidence>
<feature type="region of interest" description="Disordered" evidence="6">
    <location>
        <begin position="314"/>
        <end position="348"/>
    </location>
</feature>
<dbReference type="FunFam" id="1.10.472.10:FF:000034">
    <property type="entry name" value="D2/4-type cyclin"/>
    <property type="match status" value="1"/>
</dbReference>
<dbReference type="SMART" id="SM00385">
    <property type="entry name" value="CYCLIN"/>
    <property type="match status" value="1"/>
</dbReference>
<dbReference type="PANTHER" id="PTHR10177">
    <property type="entry name" value="CYCLINS"/>
    <property type="match status" value="1"/>
</dbReference>
<dbReference type="InterPro" id="IPR036915">
    <property type="entry name" value="Cyclin-like_sf"/>
</dbReference>
<dbReference type="InterPro" id="IPR004367">
    <property type="entry name" value="Cyclin_C-dom"/>
</dbReference>
<comment type="similarity">
    <text evidence="1">Belongs to the cyclin family. Cyclin D subfamily.</text>
</comment>
<dbReference type="InterPro" id="IPR006671">
    <property type="entry name" value="Cyclin_N"/>
</dbReference>
<dbReference type="InterPro" id="IPR039361">
    <property type="entry name" value="Cyclin"/>
</dbReference>